<protein>
    <submittedName>
        <fullName evidence="1">Uncharacterized protein</fullName>
    </submittedName>
</protein>
<reference evidence="1" key="1">
    <citation type="journal article" date="2023" name="IScience">
        <title>Live-bearing cockroach genome reveals convergent evolutionary mechanisms linked to viviparity in insects and beyond.</title>
        <authorList>
            <person name="Fouks B."/>
            <person name="Harrison M.C."/>
            <person name="Mikhailova A.A."/>
            <person name="Marchal E."/>
            <person name="English S."/>
            <person name="Carruthers M."/>
            <person name="Jennings E.C."/>
            <person name="Chiamaka E.L."/>
            <person name="Frigard R.A."/>
            <person name="Pippel M."/>
            <person name="Attardo G.M."/>
            <person name="Benoit J.B."/>
            <person name="Bornberg-Bauer E."/>
            <person name="Tobe S.S."/>
        </authorList>
    </citation>
    <scope>NUCLEOTIDE SEQUENCE</scope>
    <source>
        <strain evidence="1">Stay&amp;Tobe</strain>
    </source>
</reference>
<reference evidence="1" key="2">
    <citation type="submission" date="2023-05" db="EMBL/GenBank/DDBJ databases">
        <authorList>
            <person name="Fouks B."/>
        </authorList>
    </citation>
    <scope>NUCLEOTIDE SEQUENCE</scope>
    <source>
        <strain evidence="1">Stay&amp;Tobe</strain>
        <tissue evidence="1">Testes</tissue>
    </source>
</reference>
<keyword evidence="2" id="KW-1185">Reference proteome</keyword>
<evidence type="ECO:0000313" key="2">
    <source>
        <dbReference type="Proteomes" id="UP001233999"/>
    </source>
</evidence>
<name>A0AAD8A6Q9_DIPPU</name>
<gene>
    <name evidence="1" type="ORF">L9F63_014947</name>
</gene>
<accession>A0AAD8A6Q9</accession>
<dbReference type="Proteomes" id="UP001233999">
    <property type="component" value="Unassembled WGS sequence"/>
</dbReference>
<sequence>NGTRSSGFDGFWHDARIGLFFKAIGGVASLRPRTCVRVRERRSVKIRRNILNKCSSFTPYFVLHQFKFH</sequence>
<dbReference type="EMBL" id="JASPKZ010003434">
    <property type="protein sequence ID" value="KAJ9593494.1"/>
    <property type="molecule type" value="Genomic_DNA"/>
</dbReference>
<feature type="non-terminal residue" evidence="1">
    <location>
        <position position="69"/>
    </location>
</feature>
<evidence type="ECO:0000313" key="1">
    <source>
        <dbReference type="EMBL" id="KAJ9593494.1"/>
    </source>
</evidence>
<dbReference type="AlphaFoldDB" id="A0AAD8A6Q9"/>
<organism evidence="1 2">
    <name type="scientific">Diploptera punctata</name>
    <name type="common">Pacific beetle cockroach</name>
    <dbReference type="NCBI Taxonomy" id="6984"/>
    <lineage>
        <taxon>Eukaryota</taxon>
        <taxon>Metazoa</taxon>
        <taxon>Ecdysozoa</taxon>
        <taxon>Arthropoda</taxon>
        <taxon>Hexapoda</taxon>
        <taxon>Insecta</taxon>
        <taxon>Pterygota</taxon>
        <taxon>Neoptera</taxon>
        <taxon>Polyneoptera</taxon>
        <taxon>Dictyoptera</taxon>
        <taxon>Blattodea</taxon>
        <taxon>Blaberoidea</taxon>
        <taxon>Blaberidae</taxon>
        <taxon>Diplopterinae</taxon>
        <taxon>Diploptera</taxon>
    </lineage>
</organism>
<proteinExistence type="predicted"/>
<comment type="caution">
    <text evidence="1">The sequence shown here is derived from an EMBL/GenBank/DDBJ whole genome shotgun (WGS) entry which is preliminary data.</text>
</comment>
<feature type="non-terminal residue" evidence="1">
    <location>
        <position position="1"/>
    </location>
</feature>